<dbReference type="InterPro" id="IPR012658">
    <property type="entry name" value="YheV"/>
</dbReference>
<organism evidence="2 3">
    <name type="scientific">Isoalcanivorax beigongshangi</name>
    <dbReference type="NCBI Taxonomy" id="3238810"/>
    <lineage>
        <taxon>Bacteria</taxon>
        <taxon>Pseudomonadati</taxon>
        <taxon>Pseudomonadota</taxon>
        <taxon>Gammaproteobacteria</taxon>
        <taxon>Oceanospirillales</taxon>
        <taxon>Alcanivoracaceae</taxon>
        <taxon>Isoalcanivorax</taxon>
    </lineage>
</organism>
<evidence type="ECO:0000313" key="2">
    <source>
        <dbReference type="EMBL" id="MEY1660596.1"/>
    </source>
</evidence>
<keyword evidence="3" id="KW-1185">Reference proteome</keyword>
<reference evidence="2 3" key="1">
    <citation type="submission" date="2024-07" db="EMBL/GenBank/DDBJ databases">
        <authorList>
            <person name="Ren Q."/>
        </authorList>
    </citation>
    <scope>NUCLEOTIDE SEQUENCE [LARGE SCALE GENOMIC DNA]</scope>
    <source>
        <strain evidence="2 3">REN37</strain>
    </source>
</reference>
<accession>A0ABV4AEV0</accession>
<name>A0ABV4AEV0_9GAMM</name>
<feature type="region of interest" description="Disordered" evidence="1">
    <location>
        <begin position="43"/>
        <end position="69"/>
    </location>
</feature>
<proteinExistence type="predicted"/>
<evidence type="ECO:0000313" key="3">
    <source>
        <dbReference type="Proteomes" id="UP001562065"/>
    </source>
</evidence>
<feature type="compositionally biased region" description="Pro residues" evidence="1">
    <location>
        <begin position="44"/>
        <end position="54"/>
    </location>
</feature>
<dbReference type="EMBL" id="JBGCUO010000001">
    <property type="protein sequence ID" value="MEY1660596.1"/>
    <property type="molecule type" value="Genomic_DNA"/>
</dbReference>
<evidence type="ECO:0000256" key="1">
    <source>
        <dbReference type="SAM" id="MobiDB-lite"/>
    </source>
</evidence>
<dbReference type="Pfam" id="PF09526">
    <property type="entry name" value="DUF2387"/>
    <property type="match status" value="1"/>
</dbReference>
<sequence>MRRHFIAGASCPECGAVDRIQRVQDDGRVWMECVACNMVRDLDAPPPAAHPPEPASSSGPVIWKSPKSS</sequence>
<dbReference type="RefSeq" id="WP_369453843.1">
    <property type="nucleotide sequence ID" value="NZ_JBGCUO010000001.1"/>
</dbReference>
<gene>
    <name evidence="2" type="ORF">AB5I84_00370</name>
</gene>
<comment type="caution">
    <text evidence="2">The sequence shown here is derived from an EMBL/GenBank/DDBJ whole genome shotgun (WGS) entry which is preliminary data.</text>
</comment>
<dbReference type="Proteomes" id="UP001562065">
    <property type="component" value="Unassembled WGS sequence"/>
</dbReference>
<protein>
    <submittedName>
        <fullName evidence="2">YheV family putative metal-binding protein</fullName>
    </submittedName>
</protein>